<comment type="function">
    <text evidence="2">Purine nucleoside enzyme that catalyzes the phosphorolysis of adenosine and inosine nucleosides, yielding D-ribose 1-phosphate and the respective free bases, adenine and hypoxanthine. Also catalyzes the phosphorolysis of S-methyl-5'-thioadenosine into adenine and S-methyl-5-thio-alpha-D-ribose 1-phosphate. Also has adenosine deaminase activity.</text>
</comment>
<evidence type="ECO:0000256" key="9">
    <source>
        <dbReference type="ARBA" id="ARBA00048968"/>
    </source>
</evidence>
<dbReference type="InterPro" id="IPR011324">
    <property type="entry name" value="Cytotoxic_necrot_fac-like_cat"/>
</dbReference>
<evidence type="ECO:0000256" key="11">
    <source>
        <dbReference type="RuleBase" id="RU361274"/>
    </source>
</evidence>
<keyword evidence="4" id="KW-0808">Transferase</keyword>
<dbReference type="SUPFAM" id="SSF64438">
    <property type="entry name" value="CNF1/YfiH-like putative cysteine hydrolases"/>
    <property type="match status" value="1"/>
</dbReference>
<comment type="catalytic activity">
    <reaction evidence="9">
        <text>adenosine + phosphate = alpha-D-ribose 1-phosphate + adenine</text>
        <dbReference type="Rhea" id="RHEA:27642"/>
        <dbReference type="ChEBI" id="CHEBI:16335"/>
        <dbReference type="ChEBI" id="CHEBI:16708"/>
        <dbReference type="ChEBI" id="CHEBI:43474"/>
        <dbReference type="ChEBI" id="CHEBI:57720"/>
        <dbReference type="EC" id="2.4.2.1"/>
    </reaction>
    <physiologicalReaction direction="left-to-right" evidence="9">
        <dbReference type="Rhea" id="RHEA:27643"/>
    </physiologicalReaction>
</comment>
<evidence type="ECO:0000256" key="2">
    <source>
        <dbReference type="ARBA" id="ARBA00003215"/>
    </source>
</evidence>
<dbReference type="InterPro" id="IPR038371">
    <property type="entry name" value="Cu_polyphenol_OxRdtase_sf"/>
</dbReference>
<evidence type="ECO:0000256" key="8">
    <source>
        <dbReference type="ARBA" id="ARBA00047989"/>
    </source>
</evidence>
<evidence type="ECO:0000256" key="1">
    <source>
        <dbReference type="ARBA" id="ARBA00000553"/>
    </source>
</evidence>
<comment type="similarity">
    <text evidence="3 11">Belongs to the purine nucleoside phosphorylase YfiH/LACC1 family.</text>
</comment>
<dbReference type="InterPro" id="IPR003730">
    <property type="entry name" value="Cu_polyphenol_OxRdtase"/>
</dbReference>
<dbReference type="RefSeq" id="WP_228103752.1">
    <property type="nucleotide sequence ID" value="NZ_CP101637.1"/>
</dbReference>
<evidence type="ECO:0000256" key="10">
    <source>
        <dbReference type="ARBA" id="ARBA00049893"/>
    </source>
</evidence>
<protein>
    <recommendedName>
        <fullName evidence="11">Purine nucleoside phosphorylase</fullName>
    </recommendedName>
</protein>
<gene>
    <name evidence="12" type="ORF">TEMA_19620</name>
</gene>
<evidence type="ECO:0000313" key="12">
    <source>
        <dbReference type="EMBL" id="WMT81619.1"/>
    </source>
</evidence>
<dbReference type="PANTHER" id="PTHR30616:SF2">
    <property type="entry name" value="PURINE NUCLEOSIDE PHOSPHORYLASE LACC1"/>
    <property type="match status" value="1"/>
</dbReference>
<evidence type="ECO:0000256" key="3">
    <source>
        <dbReference type="ARBA" id="ARBA00007353"/>
    </source>
</evidence>
<dbReference type="EMBL" id="CP101637">
    <property type="protein sequence ID" value="WMT81619.1"/>
    <property type="molecule type" value="Genomic_DNA"/>
</dbReference>
<accession>A0ABY9Q2J4</accession>
<keyword evidence="6" id="KW-0378">Hydrolase</keyword>
<name>A0ABY9Q2J4_9FIRM</name>
<comment type="catalytic activity">
    <reaction evidence="10">
        <text>S-methyl-5'-thioadenosine + phosphate = 5-(methylsulfanyl)-alpha-D-ribose 1-phosphate + adenine</text>
        <dbReference type="Rhea" id="RHEA:11852"/>
        <dbReference type="ChEBI" id="CHEBI:16708"/>
        <dbReference type="ChEBI" id="CHEBI:17509"/>
        <dbReference type="ChEBI" id="CHEBI:43474"/>
        <dbReference type="ChEBI" id="CHEBI:58533"/>
        <dbReference type="EC" id="2.4.2.28"/>
    </reaction>
    <physiologicalReaction direction="left-to-right" evidence="10">
        <dbReference type="Rhea" id="RHEA:11853"/>
    </physiologicalReaction>
</comment>
<proteinExistence type="inferred from homology"/>
<evidence type="ECO:0000256" key="7">
    <source>
        <dbReference type="ARBA" id="ARBA00022833"/>
    </source>
</evidence>
<sequence length="236" mass="27160">MENYITVDRVEKELDFVNLVITTTNIDAKNEDDLFKTFTQEEFKLTNLTRNSQIHSSIVNKIDEHNIGQRIDGDALITNVPQVPLLILTADCVPVVIVDPVNKAIGIVHAGWRGTYDKISEKTIEKMSENYNSKPEDLICIIGPSIGPCCYEVSKDLVEKFNINLANNAGKFDIIKDNKYYLDLWKINELMLKDYKVKEENIINIQICTNCNHDKFYSYRKHNKTSKRIGTMIQIR</sequence>
<evidence type="ECO:0000256" key="4">
    <source>
        <dbReference type="ARBA" id="ARBA00022679"/>
    </source>
</evidence>
<keyword evidence="13" id="KW-1185">Reference proteome</keyword>
<organism evidence="12 13">
    <name type="scientific">Terrisporobacter mayombei</name>
    <dbReference type="NCBI Taxonomy" id="1541"/>
    <lineage>
        <taxon>Bacteria</taxon>
        <taxon>Bacillati</taxon>
        <taxon>Bacillota</taxon>
        <taxon>Clostridia</taxon>
        <taxon>Peptostreptococcales</taxon>
        <taxon>Peptostreptococcaceae</taxon>
        <taxon>Terrisporobacter</taxon>
    </lineage>
</organism>
<evidence type="ECO:0000313" key="13">
    <source>
        <dbReference type="Proteomes" id="UP001235030"/>
    </source>
</evidence>
<comment type="catalytic activity">
    <reaction evidence="8">
        <text>adenosine + H2O + H(+) = inosine + NH4(+)</text>
        <dbReference type="Rhea" id="RHEA:24408"/>
        <dbReference type="ChEBI" id="CHEBI:15377"/>
        <dbReference type="ChEBI" id="CHEBI:15378"/>
        <dbReference type="ChEBI" id="CHEBI:16335"/>
        <dbReference type="ChEBI" id="CHEBI:17596"/>
        <dbReference type="ChEBI" id="CHEBI:28938"/>
        <dbReference type="EC" id="3.5.4.4"/>
    </reaction>
    <physiologicalReaction direction="left-to-right" evidence="8">
        <dbReference type="Rhea" id="RHEA:24409"/>
    </physiologicalReaction>
</comment>
<dbReference type="Pfam" id="PF02578">
    <property type="entry name" value="Cu-oxidase_4"/>
    <property type="match status" value="1"/>
</dbReference>
<dbReference type="Proteomes" id="UP001235030">
    <property type="component" value="Chromosome"/>
</dbReference>
<evidence type="ECO:0000256" key="6">
    <source>
        <dbReference type="ARBA" id="ARBA00022801"/>
    </source>
</evidence>
<dbReference type="NCBIfam" id="TIGR00726">
    <property type="entry name" value="peptidoglycan editing factor PgeF"/>
    <property type="match status" value="1"/>
</dbReference>
<dbReference type="PANTHER" id="PTHR30616">
    <property type="entry name" value="UNCHARACTERIZED PROTEIN YFIH"/>
    <property type="match status" value="1"/>
</dbReference>
<keyword evidence="7" id="KW-0862">Zinc</keyword>
<comment type="catalytic activity">
    <reaction evidence="1">
        <text>inosine + phosphate = alpha-D-ribose 1-phosphate + hypoxanthine</text>
        <dbReference type="Rhea" id="RHEA:27646"/>
        <dbReference type="ChEBI" id="CHEBI:17368"/>
        <dbReference type="ChEBI" id="CHEBI:17596"/>
        <dbReference type="ChEBI" id="CHEBI:43474"/>
        <dbReference type="ChEBI" id="CHEBI:57720"/>
        <dbReference type="EC" id="2.4.2.1"/>
    </reaction>
    <physiologicalReaction direction="left-to-right" evidence="1">
        <dbReference type="Rhea" id="RHEA:27647"/>
    </physiologicalReaction>
</comment>
<keyword evidence="5" id="KW-0479">Metal-binding</keyword>
<dbReference type="Gene3D" id="3.60.140.10">
    <property type="entry name" value="CNF1/YfiH-like putative cysteine hydrolases"/>
    <property type="match status" value="1"/>
</dbReference>
<evidence type="ECO:0000256" key="5">
    <source>
        <dbReference type="ARBA" id="ARBA00022723"/>
    </source>
</evidence>
<reference evidence="12 13" key="1">
    <citation type="submission" date="2022-07" db="EMBL/GenBank/DDBJ databases">
        <title>Genome sequence of Terrisporobacter mayombei DSM6539.</title>
        <authorList>
            <person name="Boeer T."/>
            <person name="Bengelsdorf F.R."/>
            <person name="Daniel R."/>
            <person name="Poehlein A."/>
        </authorList>
    </citation>
    <scope>NUCLEOTIDE SEQUENCE [LARGE SCALE GENOMIC DNA]</scope>
    <source>
        <strain evidence="12 13">DSM 6539</strain>
    </source>
</reference>
<dbReference type="CDD" id="cd16833">
    <property type="entry name" value="YfiH"/>
    <property type="match status" value="1"/>
</dbReference>